<dbReference type="Proteomes" id="UP000317638">
    <property type="component" value="Unassembled WGS sequence"/>
</dbReference>
<dbReference type="InterPro" id="IPR054263">
    <property type="entry name" value="DUF6994"/>
</dbReference>
<dbReference type="Pfam" id="PF22507">
    <property type="entry name" value="DUF6994"/>
    <property type="match status" value="1"/>
</dbReference>
<accession>A0A553JZM7</accession>
<dbReference type="OrthoDB" id="1664004at2"/>
<dbReference type="AlphaFoldDB" id="A0A553JZM7"/>
<gene>
    <name evidence="1" type="ORF">FOJ82_11630</name>
</gene>
<sequence length="191" mass="21845">MSEWIDPDLDFASHYDREGDPDRDCERLYLWHQALCSRPVDGVGPFEIEVSHDWSYGLMLRSPDGAAFRLGSDAIIPTWSTPGWTYRFPPDLVAEIQRDVDGFLRVASTFGAYVLFPRNGLGQTGPTINQARGVHPQIADRFDLTLECIRRHYLDPRWKARWRIGSTTTATSSNCSEISIRTFASFSWTIW</sequence>
<name>A0A553JZM7_9ACTN</name>
<keyword evidence="2" id="KW-1185">Reference proteome</keyword>
<dbReference type="RefSeq" id="WP_143938642.1">
    <property type="nucleotide sequence ID" value="NZ_VKKG01000004.1"/>
</dbReference>
<comment type="caution">
    <text evidence="1">The sequence shown here is derived from an EMBL/GenBank/DDBJ whole genome shotgun (WGS) entry which is preliminary data.</text>
</comment>
<protein>
    <submittedName>
        <fullName evidence="1">Uncharacterized protein</fullName>
    </submittedName>
</protein>
<reference evidence="1 2" key="1">
    <citation type="submission" date="2019-07" db="EMBL/GenBank/DDBJ databases">
        <authorList>
            <person name="Zhou L.-Y."/>
        </authorList>
    </citation>
    <scope>NUCLEOTIDE SEQUENCE [LARGE SCALE GENOMIC DNA]</scope>
    <source>
        <strain evidence="1 2">YIM 101269</strain>
    </source>
</reference>
<evidence type="ECO:0000313" key="2">
    <source>
        <dbReference type="Proteomes" id="UP000317638"/>
    </source>
</evidence>
<evidence type="ECO:0000313" key="1">
    <source>
        <dbReference type="EMBL" id="TRY17902.1"/>
    </source>
</evidence>
<dbReference type="EMBL" id="VKKG01000004">
    <property type="protein sequence ID" value="TRY17902.1"/>
    <property type="molecule type" value="Genomic_DNA"/>
</dbReference>
<organism evidence="1 2">
    <name type="scientific">Tessaracoccus rhinocerotis</name>
    <dbReference type="NCBI Taxonomy" id="1689449"/>
    <lineage>
        <taxon>Bacteria</taxon>
        <taxon>Bacillati</taxon>
        <taxon>Actinomycetota</taxon>
        <taxon>Actinomycetes</taxon>
        <taxon>Propionibacteriales</taxon>
        <taxon>Propionibacteriaceae</taxon>
        <taxon>Tessaracoccus</taxon>
    </lineage>
</organism>
<proteinExistence type="predicted"/>